<evidence type="ECO:0000256" key="2">
    <source>
        <dbReference type="ARBA" id="ARBA00022475"/>
    </source>
</evidence>
<dbReference type="SMR" id="A0A7M6USI6"/>
<keyword evidence="7 10" id="KW-0472">Membrane</keyword>
<keyword evidence="6 10" id="KW-1133">Transmembrane helix</keyword>
<dbReference type="InterPro" id="IPR004117">
    <property type="entry name" value="7tm6_olfct_rcpt"/>
</dbReference>
<dbReference type="OrthoDB" id="8185860at2759"/>
<dbReference type="InParanoid" id="A0A7M6USI6"/>
<dbReference type="AlphaFoldDB" id="A0A7M6USI6"/>
<dbReference type="PANTHER" id="PTHR21137:SF35">
    <property type="entry name" value="ODORANT RECEPTOR 19A-RELATED"/>
    <property type="match status" value="1"/>
</dbReference>
<keyword evidence="8 10" id="KW-0675">Receptor</keyword>
<proteinExistence type="inferred from homology"/>
<gene>
    <name evidence="11" type="primary">100463153</name>
</gene>
<evidence type="ECO:0000256" key="5">
    <source>
        <dbReference type="ARBA" id="ARBA00022725"/>
    </source>
</evidence>
<evidence type="ECO:0000256" key="10">
    <source>
        <dbReference type="RuleBase" id="RU351113"/>
    </source>
</evidence>
<evidence type="ECO:0000313" key="12">
    <source>
        <dbReference type="Proteomes" id="UP000002358"/>
    </source>
</evidence>
<evidence type="ECO:0000256" key="4">
    <source>
        <dbReference type="ARBA" id="ARBA00022692"/>
    </source>
</evidence>
<comment type="subcellular location">
    <subcellularLocation>
        <location evidence="1 10">Cell membrane</location>
        <topology evidence="1 10">Multi-pass membrane protein</topology>
    </subcellularLocation>
</comment>
<evidence type="ECO:0000256" key="8">
    <source>
        <dbReference type="ARBA" id="ARBA00023170"/>
    </source>
</evidence>
<dbReference type="GO" id="GO:0005549">
    <property type="term" value="F:odorant binding"/>
    <property type="evidence" value="ECO:0007669"/>
    <property type="project" value="InterPro"/>
</dbReference>
<dbReference type="KEGG" id="nvi:100463153"/>
<dbReference type="PANTHER" id="PTHR21137">
    <property type="entry name" value="ODORANT RECEPTOR"/>
    <property type="match status" value="1"/>
</dbReference>
<dbReference type="GO" id="GO:0004984">
    <property type="term" value="F:olfactory receptor activity"/>
    <property type="evidence" value="ECO:0007669"/>
    <property type="project" value="InterPro"/>
</dbReference>
<evidence type="ECO:0000256" key="6">
    <source>
        <dbReference type="ARBA" id="ARBA00022989"/>
    </source>
</evidence>
<feature type="transmembrane region" description="Helical" evidence="10">
    <location>
        <begin position="137"/>
        <end position="156"/>
    </location>
</feature>
<feature type="transmembrane region" description="Helical" evidence="10">
    <location>
        <begin position="201"/>
        <end position="221"/>
    </location>
</feature>
<keyword evidence="4 10" id="KW-0812">Transmembrane</keyword>
<comment type="similarity">
    <text evidence="10">Belongs to the insect chemoreceptor superfamily. Heteromeric odorant receptor channel (TC 1.A.69) family.</text>
</comment>
<reference evidence="11" key="1">
    <citation type="submission" date="2021-01" db="UniProtKB">
        <authorList>
            <consortium name="EnsemblMetazoa"/>
        </authorList>
    </citation>
    <scope>IDENTIFICATION</scope>
</reference>
<keyword evidence="9 10" id="KW-0807">Transducer</keyword>
<keyword evidence="2" id="KW-1003">Cell membrane</keyword>
<comment type="caution">
    <text evidence="10">Lacks conserved residue(s) required for the propagation of feature annotation.</text>
</comment>
<evidence type="ECO:0000256" key="1">
    <source>
        <dbReference type="ARBA" id="ARBA00004651"/>
    </source>
</evidence>
<keyword evidence="5 10" id="KW-0552">Olfaction</keyword>
<dbReference type="Proteomes" id="UP000002358">
    <property type="component" value="Chromosome 4"/>
</dbReference>
<evidence type="ECO:0000256" key="9">
    <source>
        <dbReference type="ARBA" id="ARBA00023224"/>
    </source>
</evidence>
<keyword evidence="12" id="KW-1185">Reference proteome</keyword>
<protein>
    <recommendedName>
        <fullName evidence="10">Odorant receptor</fullName>
    </recommendedName>
</protein>
<name>A0A7M6USI6_NASVI</name>
<dbReference type="Pfam" id="PF02949">
    <property type="entry name" value="7tm_6"/>
    <property type="match status" value="1"/>
</dbReference>
<dbReference type="GO" id="GO:0005886">
    <property type="term" value="C:plasma membrane"/>
    <property type="evidence" value="ECO:0007669"/>
    <property type="project" value="UniProtKB-SubCell"/>
</dbReference>
<organism evidence="11 12">
    <name type="scientific">Nasonia vitripennis</name>
    <name type="common">Parasitic wasp</name>
    <dbReference type="NCBI Taxonomy" id="7425"/>
    <lineage>
        <taxon>Eukaryota</taxon>
        <taxon>Metazoa</taxon>
        <taxon>Ecdysozoa</taxon>
        <taxon>Arthropoda</taxon>
        <taxon>Hexapoda</taxon>
        <taxon>Insecta</taxon>
        <taxon>Pterygota</taxon>
        <taxon>Neoptera</taxon>
        <taxon>Endopterygota</taxon>
        <taxon>Hymenoptera</taxon>
        <taxon>Apocrita</taxon>
        <taxon>Proctotrupomorpha</taxon>
        <taxon>Chalcidoidea</taxon>
        <taxon>Pteromalidae</taxon>
        <taxon>Pteromalinae</taxon>
        <taxon>Nasonia</taxon>
    </lineage>
</organism>
<evidence type="ECO:0000256" key="7">
    <source>
        <dbReference type="ARBA" id="ARBA00023136"/>
    </source>
</evidence>
<accession>A0A7M6USI6</accession>
<evidence type="ECO:0000256" key="3">
    <source>
        <dbReference type="ARBA" id="ARBA00022606"/>
    </source>
</evidence>
<dbReference type="GO" id="GO:0007165">
    <property type="term" value="P:signal transduction"/>
    <property type="evidence" value="ECO:0007669"/>
    <property type="project" value="UniProtKB-KW"/>
</dbReference>
<dbReference type="EnsemblMetazoa" id="NM_001190657">
    <property type="protein sequence ID" value="NP_001177586"/>
    <property type="gene ID" value="GeneID_100463153"/>
</dbReference>
<sequence>MSAKKKVQKEGDTFLSLSWSHILFLRVASFLPLKGKSFSHPLSLLLQLWDHINVIAFTSLWQGYGYRMIKRGEMEIDFICENIITIGFTLRYIILCLNRELLCHLVESCEKLWDLLEDGETVFVRQFERKGYNFRNFFFGNLMFMATLYTITAAFVKLPPMEPNGTETRMLPFRFFMDVQENPGYAAAFVFQDVVVFYTDVIFASAETVPLYLVLMACGYLRAVRNRLLKIEGNDNDSSEKGEAALKVVVGCAHFHQQIMIYCEEIGQMTKTLFLVSCFAPIYNVSIAGIKLLENDEDKFKFIVILVYNYFQFFICQWAPEYLTEESESIAVAAYSASLRPQAPSHRQKINGILYFMIMRAQKPVQLTAGGFVNLSIQTFGAMTKSAFSFFTVLRNFSG</sequence>
<keyword evidence="3 10" id="KW-0716">Sensory transduction</keyword>
<evidence type="ECO:0000313" key="11">
    <source>
        <dbReference type="EnsemblMetazoa" id="NP_001177586"/>
    </source>
</evidence>